<evidence type="ECO:0008006" key="4">
    <source>
        <dbReference type="Google" id="ProtNLM"/>
    </source>
</evidence>
<evidence type="ECO:0000313" key="2">
    <source>
        <dbReference type="EMBL" id="NUB02505.1"/>
    </source>
</evidence>
<keyword evidence="3" id="KW-1185">Reference proteome</keyword>
<gene>
    <name evidence="2" type="ORF">GBZ48_24985</name>
</gene>
<reference evidence="2 3" key="1">
    <citation type="submission" date="2019-10" db="EMBL/GenBank/DDBJ databases">
        <title>Genome sequence of Azospirillum melinis.</title>
        <authorList>
            <person name="Ambrosini A."/>
            <person name="Sant'Anna F.H."/>
            <person name="Cassan F.D."/>
            <person name="Souza E.M."/>
            <person name="Passaglia L.M.P."/>
        </authorList>
    </citation>
    <scope>NUCLEOTIDE SEQUENCE [LARGE SCALE GENOMIC DNA]</scope>
    <source>
        <strain evidence="2 3">TMCY0552</strain>
    </source>
</reference>
<evidence type="ECO:0000256" key="1">
    <source>
        <dbReference type="SAM" id="MobiDB-lite"/>
    </source>
</evidence>
<accession>A0ABX2KFX2</accession>
<dbReference type="Gene3D" id="2.30.110.10">
    <property type="entry name" value="Electron Transport, Fmn-binding Protein, Chain A"/>
    <property type="match status" value="1"/>
</dbReference>
<dbReference type="SUPFAM" id="SSF50475">
    <property type="entry name" value="FMN-binding split barrel"/>
    <property type="match status" value="1"/>
</dbReference>
<dbReference type="EMBL" id="WHOS01000041">
    <property type="protein sequence ID" value="NUB02505.1"/>
    <property type="molecule type" value="Genomic_DNA"/>
</dbReference>
<name>A0ABX2KFX2_9PROT</name>
<comment type="caution">
    <text evidence="2">The sequence shown here is derived from an EMBL/GenBank/DDBJ whole genome shotgun (WGS) entry which is preliminary data.</text>
</comment>
<evidence type="ECO:0000313" key="3">
    <source>
        <dbReference type="Proteomes" id="UP000605086"/>
    </source>
</evidence>
<organism evidence="2 3">
    <name type="scientific">Azospirillum melinis</name>
    <dbReference type="NCBI Taxonomy" id="328839"/>
    <lineage>
        <taxon>Bacteria</taxon>
        <taxon>Pseudomonadati</taxon>
        <taxon>Pseudomonadota</taxon>
        <taxon>Alphaproteobacteria</taxon>
        <taxon>Rhodospirillales</taxon>
        <taxon>Azospirillaceae</taxon>
        <taxon>Azospirillum</taxon>
    </lineage>
</organism>
<proteinExistence type="predicted"/>
<dbReference type="Proteomes" id="UP000605086">
    <property type="component" value="Unassembled WGS sequence"/>
</dbReference>
<feature type="region of interest" description="Disordered" evidence="1">
    <location>
        <begin position="1"/>
        <end position="25"/>
    </location>
</feature>
<sequence>MANGGQRDGQRGGWPERLGPEGGRPARAGLSEAILTFLERGVSLVVSSSDRANRPRVGRALAVQVPADGTWIGVCLDRTANAALLAAVAETGRFALAATEPSTHLSIQLIGEDATVTVADAEATALAARHVDAFAAELALIGYGDAFTRALMAHDPATLAVVRFCPSRLYDQTPGPKAGTAVPP</sequence>
<dbReference type="InterPro" id="IPR012349">
    <property type="entry name" value="Split_barrel_FMN-bd"/>
</dbReference>
<protein>
    <recommendedName>
        <fullName evidence="4">Pyridoxamine 5'-phosphate oxidase putative domain-containing protein</fullName>
    </recommendedName>
</protein>
<dbReference type="RefSeq" id="WP_174473492.1">
    <property type="nucleotide sequence ID" value="NZ_JAGINN010000010.1"/>
</dbReference>